<gene>
    <name evidence="1" type="ORF">DXG03_005253</name>
</gene>
<accession>A0A9P7G259</accession>
<dbReference type="Proteomes" id="UP000775547">
    <property type="component" value="Unassembled WGS sequence"/>
</dbReference>
<comment type="caution">
    <text evidence="1">The sequence shown here is derived from an EMBL/GenBank/DDBJ whole genome shotgun (WGS) entry which is preliminary data.</text>
</comment>
<protein>
    <recommendedName>
        <fullName evidence="3">Peptidase A2 domain-containing protein</fullName>
    </recommendedName>
</protein>
<dbReference type="CDD" id="cd00303">
    <property type="entry name" value="retropepsin_like"/>
    <property type="match status" value="1"/>
</dbReference>
<dbReference type="EMBL" id="JABCKV010000315">
    <property type="protein sequence ID" value="KAG5641419.1"/>
    <property type="molecule type" value="Genomic_DNA"/>
</dbReference>
<keyword evidence="2" id="KW-1185">Reference proteome</keyword>
<dbReference type="Gene3D" id="2.40.70.10">
    <property type="entry name" value="Acid Proteases"/>
    <property type="match status" value="1"/>
</dbReference>
<reference evidence="1" key="1">
    <citation type="submission" date="2020-07" db="EMBL/GenBank/DDBJ databases">
        <authorList>
            <person name="Nieuwenhuis M."/>
            <person name="Van De Peppel L.J.J."/>
        </authorList>
    </citation>
    <scope>NUCLEOTIDE SEQUENCE</scope>
    <source>
        <strain evidence="1">AP01</strain>
        <tissue evidence="1">Mycelium</tissue>
    </source>
</reference>
<reference evidence="1" key="2">
    <citation type="submission" date="2021-10" db="EMBL/GenBank/DDBJ databases">
        <title>Phylogenomics reveals ancestral predisposition of the termite-cultivated fungus Termitomyces towards a domesticated lifestyle.</title>
        <authorList>
            <person name="Auxier B."/>
            <person name="Grum-Grzhimaylo A."/>
            <person name="Cardenas M.E."/>
            <person name="Lodge J.D."/>
            <person name="Laessoe T."/>
            <person name="Pedersen O."/>
            <person name="Smith M.E."/>
            <person name="Kuyper T.W."/>
            <person name="Franco-Molano E.A."/>
            <person name="Baroni T.J."/>
            <person name="Aanen D.K."/>
        </authorList>
    </citation>
    <scope>NUCLEOTIDE SEQUENCE</scope>
    <source>
        <strain evidence="1">AP01</strain>
        <tissue evidence="1">Mycelium</tissue>
    </source>
</reference>
<sequence>MTECCPNRPPHLSLLSHPVAGRFRNQPLSLHLSCTTDLVDSYYQNLRPGESPEHVMVAKESHSLWSILRCVDAQEQVECIVDSGCQIIAMSEEVCHDLHIRYDPTVILNMQSANGSVNPSLGLAQNMPCTIGDITLYLQIHIIWNPAYDILLGRPFDVLTCSSVKTNSANKTIITITDPNTQIVTAIPSFARGQHRRQPKPPVKMEIQNFRILSRK</sequence>
<proteinExistence type="predicted"/>
<dbReference type="SUPFAM" id="SSF50630">
    <property type="entry name" value="Acid proteases"/>
    <property type="match status" value="1"/>
</dbReference>
<name>A0A9P7G259_9AGAR</name>
<dbReference type="InterPro" id="IPR021109">
    <property type="entry name" value="Peptidase_aspartic_dom_sf"/>
</dbReference>
<evidence type="ECO:0000313" key="1">
    <source>
        <dbReference type="EMBL" id="KAG5641419.1"/>
    </source>
</evidence>
<evidence type="ECO:0008006" key="3">
    <source>
        <dbReference type="Google" id="ProtNLM"/>
    </source>
</evidence>
<dbReference type="Pfam" id="PF13975">
    <property type="entry name" value="gag-asp_proteas"/>
    <property type="match status" value="1"/>
</dbReference>
<organism evidence="1 2">
    <name type="scientific">Asterophora parasitica</name>
    <dbReference type="NCBI Taxonomy" id="117018"/>
    <lineage>
        <taxon>Eukaryota</taxon>
        <taxon>Fungi</taxon>
        <taxon>Dikarya</taxon>
        <taxon>Basidiomycota</taxon>
        <taxon>Agaricomycotina</taxon>
        <taxon>Agaricomycetes</taxon>
        <taxon>Agaricomycetidae</taxon>
        <taxon>Agaricales</taxon>
        <taxon>Tricholomatineae</taxon>
        <taxon>Lyophyllaceae</taxon>
        <taxon>Asterophora</taxon>
    </lineage>
</organism>
<evidence type="ECO:0000313" key="2">
    <source>
        <dbReference type="Proteomes" id="UP000775547"/>
    </source>
</evidence>
<dbReference type="OrthoDB" id="5596707at2759"/>
<dbReference type="AlphaFoldDB" id="A0A9P7G259"/>